<sequence length="183" mass="19561">MLKAFDPLDAIAPAPFAAPFAVRPAEPCARFSLRIDPASLAQASEAFGLSIPSRIGGVEGEEGRRAVCVGPDEWFLFCRPRDGAALPALFAALPAPLSLVEVSDRECALLVEGPRAAYALMAVCPLDLEAMAAGTATRTLFDKVAVLLVKETPERFRLEFWRSYAAHVHGLLETIGRELAAGL</sequence>
<keyword evidence="2" id="KW-1185">Reference proteome</keyword>
<name>A0ABW5CJY4_9HYPH</name>
<organism evidence="1 2">
    <name type="scientific">Aureimonas populi</name>
    <dbReference type="NCBI Taxonomy" id="1701758"/>
    <lineage>
        <taxon>Bacteria</taxon>
        <taxon>Pseudomonadati</taxon>
        <taxon>Pseudomonadota</taxon>
        <taxon>Alphaproteobacteria</taxon>
        <taxon>Hyphomicrobiales</taxon>
        <taxon>Aurantimonadaceae</taxon>
        <taxon>Aureimonas</taxon>
    </lineage>
</organism>
<protein>
    <submittedName>
        <fullName evidence="1">Sarcosine oxidase subunit gamma</fullName>
    </submittedName>
</protein>
<dbReference type="RefSeq" id="WP_209739567.1">
    <property type="nucleotide sequence ID" value="NZ_CP072611.1"/>
</dbReference>
<dbReference type="InterPro" id="IPR027266">
    <property type="entry name" value="TrmE/GcvT-like"/>
</dbReference>
<accession>A0ABW5CJY4</accession>
<reference evidence="2" key="1">
    <citation type="journal article" date="2019" name="Int. J. Syst. Evol. Microbiol.">
        <title>The Global Catalogue of Microorganisms (GCM) 10K type strain sequencing project: providing services to taxonomists for standard genome sequencing and annotation.</title>
        <authorList>
            <consortium name="The Broad Institute Genomics Platform"/>
            <consortium name="The Broad Institute Genome Sequencing Center for Infectious Disease"/>
            <person name="Wu L."/>
            <person name="Ma J."/>
        </authorList>
    </citation>
    <scope>NUCLEOTIDE SEQUENCE [LARGE SCALE GENOMIC DNA]</scope>
    <source>
        <strain evidence="2">ZS-35-S2</strain>
    </source>
</reference>
<dbReference type="EMBL" id="JBHUIJ010000005">
    <property type="protein sequence ID" value="MFD2236917.1"/>
    <property type="molecule type" value="Genomic_DNA"/>
</dbReference>
<gene>
    <name evidence="1" type="ORF">ACFSKQ_05485</name>
</gene>
<evidence type="ECO:0000313" key="1">
    <source>
        <dbReference type="EMBL" id="MFD2236917.1"/>
    </source>
</evidence>
<dbReference type="Proteomes" id="UP001597371">
    <property type="component" value="Unassembled WGS sequence"/>
</dbReference>
<comment type="caution">
    <text evidence="1">The sequence shown here is derived from an EMBL/GenBank/DDBJ whole genome shotgun (WGS) entry which is preliminary data.</text>
</comment>
<dbReference type="Gene3D" id="3.30.1360.120">
    <property type="entry name" value="Probable tRNA modification gtpase trme, domain 1"/>
    <property type="match status" value="1"/>
</dbReference>
<proteinExistence type="predicted"/>
<evidence type="ECO:0000313" key="2">
    <source>
        <dbReference type="Proteomes" id="UP001597371"/>
    </source>
</evidence>
<dbReference type="SUPFAM" id="SSF103025">
    <property type="entry name" value="Folate-binding domain"/>
    <property type="match status" value="1"/>
</dbReference>
<dbReference type="Gene3D" id="3.30.70.1520">
    <property type="entry name" value="Heterotetrameric sarcosine oxidase"/>
    <property type="match status" value="1"/>
</dbReference>